<feature type="compositionally biased region" description="Low complexity" evidence="1">
    <location>
        <begin position="34"/>
        <end position="50"/>
    </location>
</feature>
<dbReference type="AlphaFoldDB" id="A0A8E2DX70"/>
<feature type="region of interest" description="Disordered" evidence="1">
    <location>
        <begin position="152"/>
        <end position="193"/>
    </location>
</feature>
<accession>A0A8E2DX70</accession>
<evidence type="ECO:0000313" key="3">
    <source>
        <dbReference type="Proteomes" id="UP000250266"/>
    </source>
</evidence>
<feature type="compositionally biased region" description="Polar residues" evidence="1">
    <location>
        <begin position="23"/>
        <end position="33"/>
    </location>
</feature>
<feature type="compositionally biased region" description="Polar residues" evidence="1">
    <location>
        <begin position="52"/>
        <end position="63"/>
    </location>
</feature>
<keyword evidence="3" id="KW-1185">Reference proteome</keyword>
<reference evidence="2 3" key="1">
    <citation type="journal article" date="2016" name="Nat. Commun.">
        <title>Ectomycorrhizal ecology is imprinted in the genome of the dominant symbiotic fungus Cenococcum geophilum.</title>
        <authorList>
            <consortium name="DOE Joint Genome Institute"/>
            <person name="Peter M."/>
            <person name="Kohler A."/>
            <person name="Ohm R.A."/>
            <person name="Kuo A."/>
            <person name="Krutzmann J."/>
            <person name="Morin E."/>
            <person name="Arend M."/>
            <person name="Barry K.W."/>
            <person name="Binder M."/>
            <person name="Choi C."/>
            <person name="Clum A."/>
            <person name="Copeland A."/>
            <person name="Grisel N."/>
            <person name="Haridas S."/>
            <person name="Kipfer T."/>
            <person name="LaButti K."/>
            <person name="Lindquist E."/>
            <person name="Lipzen A."/>
            <person name="Maire R."/>
            <person name="Meier B."/>
            <person name="Mihaltcheva S."/>
            <person name="Molinier V."/>
            <person name="Murat C."/>
            <person name="Poggeler S."/>
            <person name="Quandt C.A."/>
            <person name="Sperisen C."/>
            <person name="Tritt A."/>
            <person name="Tisserant E."/>
            <person name="Crous P.W."/>
            <person name="Henrissat B."/>
            <person name="Nehls U."/>
            <person name="Egli S."/>
            <person name="Spatafora J.W."/>
            <person name="Grigoriev I.V."/>
            <person name="Martin F.M."/>
        </authorList>
    </citation>
    <scope>NUCLEOTIDE SEQUENCE [LARGE SCALE GENOMIC DNA]</scope>
    <source>
        <strain evidence="2 3">CBS 459.81</strain>
    </source>
</reference>
<gene>
    <name evidence="2" type="ORF">K432DRAFT_410875</name>
</gene>
<evidence type="ECO:0000313" key="2">
    <source>
        <dbReference type="EMBL" id="OCK73228.1"/>
    </source>
</evidence>
<organism evidence="2 3">
    <name type="scientific">Lepidopterella palustris CBS 459.81</name>
    <dbReference type="NCBI Taxonomy" id="1314670"/>
    <lineage>
        <taxon>Eukaryota</taxon>
        <taxon>Fungi</taxon>
        <taxon>Dikarya</taxon>
        <taxon>Ascomycota</taxon>
        <taxon>Pezizomycotina</taxon>
        <taxon>Dothideomycetes</taxon>
        <taxon>Pleosporomycetidae</taxon>
        <taxon>Mytilinidiales</taxon>
        <taxon>Argynnaceae</taxon>
        <taxon>Lepidopterella</taxon>
    </lineage>
</organism>
<evidence type="ECO:0000256" key="1">
    <source>
        <dbReference type="SAM" id="MobiDB-lite"/>
    </source>
</evidence>
<dbReference type="EMBL" id="KV745879">
    <property type="protein sequence ID" value="OCK73228.1"/>
    <property type="molecule type" value="Genomic_DNA"/>
</dbReference>
<feature type="compositionally biased region" description="Acidic residues" evidence="1">
    <location>
        <begin position="87"/>
        <end position="100"/>
    </location>
</feature>
<dbReference type="Proteomes" id="UP000250266">
    <property type="component" value="Unassembled WGS sequence"/>
</dbReference>
<proteinExistence type="predicted"/>
<sequence length="417" mass="45348">MSSPPQTPTYRPRSSHRRHPSSLDLSYTNNMNTPPSRFSHSRRSSAAYSPMTPRSSHGFQHHSSPAHEFDGGGEEGGGGGLGNLADELADAWDEEEEEGGDEHYGEEVSELVHEEVNETGMALEHDGSAAMDGVNDHRGLESAIRDSGVVLESSPAAGEKMTLSPTRAGGGKHRRKQSRYDGSDYGDDSDLEASDGISAGLEARMAAVESLARRGMEENGSPADQVVQRVTDQLRDLGSQAGVESGATRLTTAHTALTSHLTHQTRILTSLTSTLFSPLSLPPDPETIDVLLPLISSTLELLPQAPTAPLYALSSLTHSTRDLLQTFSYLSDSLHMSRQSTGVATRRLKSVREQVVEWRKETEMREEGVRWIEKGGWDRRLEGREAGRVCGDVVGGFEEICGMWRARLCESLEVTSV</sequence>
<feature type="region of interest" description="Disordered" evidence="1">
    <location>
        <begin position="1"/>
        <end position="108"/>
    </location>
</feature>
<feature type="compositionally biased region" description="Acidic residues" evidence="1">
    <location>
        <begin position="184"/>
        <end position="193"/>
    </location>
</feature>
<protein>
    <submittedName>
        <fullName evidence="2">Uncharacterized protein</fullName>
    </submittedName>
</protein>
<name>A0A8E2DX70_9PEZI</name>
<dbReference type="OrthoDB" id="5427526at2759"/>